<name>A0A7Y0AV01_9HYPH</name>
<reference evidence="2 3" key="1">
    <citation type="submission" date="2020-04" db="EMBL/GenBank/DDBJ databases">
        <title>Rhizobium sp. S-51 isolated from soil.</title>
        <authorList>
            <person name="Dahal R.H."/>
        </authorList>
    </citation>
    <scope>NUCLEOTIDE SEQUENCE [LARGE SCALE GENOMIC DNA]</scope>
    <source>
        <strain evidence="2 3">S-51</strain>
    </source>
</reference>
<dbReference type="Proteomes" id="UP000541470">
    <property type="component" value="Unassembled WGS sequence"/>
</dbReference>
<feature type="transmembrane region" description="Helical" evidence="1">
    <location>
        <begin position="136"/>
        <end position="153"/>
    </location>
</feature>
<keyword evidence="1" id="KW-0472">Membrane</keyword>
<keyword evidence="3" id="KW-1185">Reference proteome</keyword>
<gene>
    <name evidence="2" type="ORF">HHL25_07440</name>
</gene>
<dbReference type="RefSeq" id="WP_169588676.1">
    <property type="nucleotide sequence ID" value="NZ_JABBGK010000001.1"/>
</dbReference>
<protein>
    <recommendedName>
        <fullName evidence="4">DUF2306 domain-containing protein</fullName>
    </recommendedName>
</protein>
<feature type="transmembrane region" description="Helical" evidence="1">
    <location>
        <begin position="6"/>
        <end position="27"/>
    </location>
</feature>
<feature type="transmembrane region" description="Helical" evidence="1">
    <location>
        <begin position="39"/>
        <end position="59"/>
    </location>
</feature>
<proteinExistence type="predicted"/>
<dbReference type="EMBL" id="JABBGK010000001">
    <property type="protein sequence ID" value="NML73954.1"/>
    <property type="molecule type" value="Genomic_DNA"/>
</dbReference>
<evidence type="ECO:0008006" key="4">
    <source>
        <dbReference type="Google" id="ProtNLM"/>
    </source>
</evidence>
<keyword evidence="1" id="KW-0812">Transmembrane</keyword>
<keyword evidence="1" id="KW-1133">Transmembrane helix</keyword>
<evidence type="ECO:0000313" key="3">
    <source>
        <dbReference type="Proteomes" id="UP000541470"/>
    </source>
</evidence>
<evidence type="ECO:0000313" key="2">
    <source>
        <dbReference type="EMBL" id="NML73954.1"/>
    </source>
</evidence>
<organism evidence="2 3">
    <name type="scientific">Rhizobium terricola</name>
    <dbReference type="NCBI Taxonomy" id="2728849"/>
    <lineage>
        <taxon>Bacteria</taxon>
        <taxon>Pseudomonadati</taxon>
        <taxon>Pseudomonadota</taxon>
        <taxon>Alphaproteobacteria</taxon>
        <taxon>Hyphomicrobiales</taxon>
        <taxon>Rhizobiaceae</taxon>
        <taxon>Rhizobium/Agrobacterium group</taxon>
        <taxon>Rhizobium</taxon>
    </lineage>
</organism>
<feature type="transmembrane region" description="Helical" evidence="1">
    <location>
        <begin position="95"/>
        <end position="116"/>
    </location>
</feature>
<feature type="transmembrane region" description="Helical" evidence="1">
    <location>
        <begin position="65"/>
        <end position="83"/>
    </location>
</feature>
<sequence>MILGMTPFTLFHVVLSLIGIAAGFVVLSGWLRSDRRSGWTALFLLSTFATVITGFLFPFSGFTPAIGVGIIATVLLVLAIAALYRYQLAGRWRAVYVVCAAASLYLNVFVLVVQAFAKVPALNALAPTGAEPPFAIAQGLVLLAFCAFGYLAVNRFHPTTV</sequence>
<comment type="caution">
    <text evidence="2">The sequence shown here is derived from an EMBL/GenBank/DDBJ whole genome shotgun (WGS) entry which is preliminary data.</text>
</comment>
<evidence type="ECO:0000256" key="1">
    <source>
        <dbReference type="SAM" id="Phobius"/>
    </source>
</evidence>
<dbReference type="AlphaFoldDB" id="A0A7Y0AV01"/>
<accession>A0A7Y0AV01</accession>